<evidence type="ECO:0000313" key="4">
    <source>
        <dbReference type="Proteomes" id="UP001328107"/>
    </source>
</evidence>
<feature type="region of interest" description="Disordered" evidence="1">
    <location>
        <begin position="73"/>
        <end position="92"/>
    </location>
</feature>
<feature type="non-terminal residue" evidence="3">
    <location>
        <position position="1"/>
    </location>
</feature>
<organism evidence="3 4">
    <name type="scientific">Pristionchus mayeri</name>
    <dbReference type="NCBI Taxonomy" id="1317129"/>
    <lineage>
        <taxon>Eukaryota</taxon>
        <taxon>Metazoa</taxon>
        <taxon>Ecdysozoa</taxon>
        <taxon>Nematoda</taxon>
        <taxon>Chromadorea</taxon>
        <taxon>Rhabditida</taxon>
        <taxon>Rhabditina</taxon>
        <taxon>Diplogasteromorpha</taxon>
        <taxon>Diplogasteroidea</taxon>
        <taxon>Neodiplogasteridae</taxon>
        <taxon>Pristionchus</taxon>
    </lineage>
</organism>
<accession>A0AAN5D1E4</accession>
<dbReference type="Proteomes" id="UP001328107">
    <property type="component" value="Unassembled WGS sequence"/>
</dbReference>
<keyword evidence="4" id="KW-1185">Reference proteome</keyword>
<dbReference type="InterPro" id="IPR001878">
    <property type="entry name" value="Znf_CCHC"/>
</dbReference>
<feature type="domain" description="CCHC-type" evidence="2">
    <location>
        <begin position="30"/>
        <end position="46"/>
    </location>
</feature>
<evidence type="ECO:0000313" key="3">
    <source>
        <dbReference type="EMBL" id="GMR54768.1"/>
    </source>
</evidence>
<dbReference type="EMBL" id="BTRK01000005">
    <property type="protein sequence ID" value="GMR54768.1"/>
    <property type="molecule type" value="Genomic_DNA"/>
</dbReference>
<dbReference type="GO" id="GO:0003676">
    <property type="term" value="F:nucleic acid binding"/>
    <property type="evidence" value="ECO:0007669"/>
    <property type="project" value="InterPro"/>
</dbReference>
<name>A0AAN5D1E4_9BILA</name>
<sequence length="226" mass="24728">RFGCFEVRGNLEDFNNMADGGEHANIAKERCFNCDSMEHRSSECPKHDMKYRFCNGYGKKDRGNSIRGVGVERGVRGGHSGRGNAHNVFGGRGFGRGSTYNGGGRVRPRGGRSPSNAAAAMESILKSTEFALTPVTARDSSLNGICLASYGRVEEKPPDSPSEWNVEPSRHQDEETAALVALVDMARDFPIDENQPSTSKACGRVSMGNRWSAPPIRFSPTWKKKK</sequence>
<dbReference type="Pfam" id="PF00098">
    <property type="entry name" value="zf-CCHC"/>
    <property type="match status" value="1"/>
</dbReference>
<reference evidence="4" key="1">
    <citation type="submission" date="2022-10" db="EMBL/GenBank/DDBJ databases">
        <title>Genome assembly of Pristionchus species.</title>
        <authorList>
            <person name="Yoshida K."/>
            <person name="Sommer R.J."/>
        </authorList>
    </citation>
    <scope>NUCLEOTIDE SEQUENCE [LARGE SCALE GENOMIC DNA]</scope>
    <source>
        <strain evidence="4">RS5460</strain>
    </source>
</reference>
<dbReference type="GO" id="GO:0008270">
    <property type="term" value="F:zinc ion binding"/>
    <property type="evidence" value="ECO:0007669"/>
    <property type="project" value="InterPro"/>
</dbReference>
<evidence type="ECO:0000259" key="2">
    <source>
        <dbReference type="SMART" id="SM00343"/>
    </source>
</evidence>
<dbReference type="AlphaFoldDB" id="A0AAN5D1E4"/>
<protein>
    <recommendedName>
        <fullName evidence="2">CCHC-type domain-containing protein</fullName>
    </recommendedName>
</protein>
<comment type="caution">
    <text evidence="3">The sequence shown here is derived from an EMBL/GenBank/DDBJ whole genome shotgun (WGS) entry which is preliminary data.</text>
</comment>
<dbReference type="SMART" id="SM00343">
    <property type="entry name" value="ZnF_C2HC"/>
    <property type="match status" value="1"/>
</dbReference>
<proteinExistence type="predicted"/>
<evidence type="ECO:0000256" key="1">
    <source>
        <dbReference type="SAM" id="MobiDB-lite"/>
    </source>
</evidence>
<feature type="region of interest" description="Disordered" evidence="1">
    <location>
        <begin position="191"/>
        <end position="226"/>
    </location>
</feature>
<gene>
    <name evidence="3" type="ORF">PMAYCL1PPCAC_24963</name>
</gene>